<name>A0A9W9G3V5_9EURO</name>
<dbReference type="OrthoDB" id="2861623at2759"/>
<dbReference type="Proteomes" id="UP001149074">
    <property type="component" value="Unassembled WGS sequence"/>
</dbReference>
<evidence type="ECO:0000313" key="1">
    <source>
        <dbReference type="EMBL" id="KAJ5111654.1"/>
    </source>
</evidence>
<keyword evidence="2" id="KW-1185">Reference proteome</keyword>
<dbReference type="Pfam" id="PF19086">
    <property type="entry name" value="Terpene_syn_C_2"/>
    <property type="match status" value="1"/>
</dbReference>
<dbReference type="InterPro" id="IPR008949">
    <property type="entry name" value="Isoprenoid_synthase_dom_sf"/>
</dbReference>
<evidence type="ECO:0000313" key="2">
    <source>
        <dbReference type="Proteomes" id="UP001149074"/>
    </source>
</evidence>
<protein>
    <submittedName>
        <fullName evidence="1">Terpenoid synthase</fullName>
    </submittedName>
</protein>
<proteinExistence type="predicted"/>
<reference evidence="1" key="2">
    <citation type="journal article" date="2023" name="IMA Fungus">
        <title>Comparative genomic study of the Penicillium genus elucidates a diverse pangenome and 15 lateral gene transfer events.</title>
        <authorList>
            <person name="Petersen C."/>
            <person name="Sorensen T."/>
            <person name="Nielsen M.R."/>
            <person name="Sondergaard T.E."/>
            <person name="Sorensen J.L."/>
            <person name="Fitzpatrick D.A."/>
            <person name="Frisvad J.C."/>
            <person name="Nielsen K.L."/>
        </authorList>
    </citation>
    <scope>NUCLEOTIDE SEQUENCE</scope>
    <source>
        <strain evidence="1">IBT 30761</strain>
    </source>
</reference>
<accession>A0A9W9G3V5</accession>
<organism evidence="1 2">
    <name type="scientific">Penicillium argentinense</name>
    <dbReference type="NCBI Taxonomy" id="1131581"/>
    <lineage>
        <taxon>Eukaryota</taxon>
        <taxon>Fungi</taxon>
        <taxon>Dikarya</taxon>
        <taxon>Ascomycota</taxon>
        <taxon>Pezizomycotina</taxon>
        <taxon>Eurotiomycetes</taxon>
        <taxon>Eurotiomycetidae</taxon>
        <taxon>Eurotiales</taxon>
        <taxon>Aspergillaceae</taxon>
        <taxon>Penicillium</taxon>
    </lineage>
</organism>
<dbReference type="Gene3D" id="1.10.600.10">
    <property type="entry name" value="Farnesyl Diphosphate Synthase"/>
    <property type="match status" value="1"/>
</dbReference>
<reference evidence="1" key="1">
    <citation type="submission" date="2022-11" db="EMBL/GenBank/DDBJ databases">
        <authorList>
            <person name="Petersen C."/>
        </authorList>
    </citation>
    <scope>NUCLEOTIDE SEQUENCE</scope>
    <source>
        <strain evidence="1">IBT 30761</strain>
    </source>
</reference>
<gene>
    <name evidence="1" type="ORF">N7532_002189</name>
</gene>
<dbReference type="GeneID" id="81353662"/>
<dbReference type="SUPFAM" id="SSF48576">
    <property type="entry name" value="Terpenoid synthases"/>
    <property type="match status" value="1"/>
</dbReference>
<sequence>MRVFALYATWLFAWDDGTNPPIPANFEPFAHLIAVDFGDFDEGYQQRELLRIETSNSIRKSLLDEYTVEDPAHIAPNFALAQSFYMIGVQVRESTKLIVKLQNCFEKGVIFGIDEYMALRMDASAIYPTIALSLLSQDMDVPEWLLDHTLAKEMMRHINIMVSLDNDIVSARHEVELEPRLLKIGAEHDIIDKVHAFLRCCKNERIGLINWLYTIKRYFDFRPSNGNTHIEVTLGD</sequence>
<comment type="caution">
    <text evidence="1">The sequence shown here is derived from an EMBL/GenBank/DDBJ whole genome shotgun (WGS) entry which is preliminary data.</text>
</comment>
<dbReference type="AlphaFoldDB" id="A0A9W9G3V5"/>
<dbReference type="RefSeq" id="XP_056479724.1">
    <property type="nucleotide sequence ID" value="XM_056614683.1"/>
</dbReference>
<dbReference type="EMBL" id="JAPQKI010000002">
    <property type="protein sequence ID" value="KAJ5111654.1"/>
    <property type="molecule type" value="Genomic_DNA"/>
</dbReference>